<feature type="transmembrane region" description="Helical" evidence="2">
    <location>
        <begin position="155"/>
        <end position="174"/>
    </location>
</feature>
<dbReference type="AlphaFoldDB" id="A0A9P8RFN8"/>
<proteinExistence type="predicted"/>
<dbReference type="RefSeq" id="XP_045951667.1">
    <property type="nucleotide sequence ID" value="XM_046101051.1"/>
</dbReference>
<dbReference type="Proteomes" id="UP000758603">
    <property type="component" value="Unassembled WGS sequence"/>
</dbReference>
<feature type="region of interest" description="Disordered" evidence="1">
    <location>
        <begin position="1"/>
        <end position="24"/>
    </location>
</feature>
<gene>
    <name evidence="3" type="ORF">BKA67DRAFT_542130</name>
</gene>
<feature type="compositionally biased region" description="Polar residues" evidence="1">
    <location>
        <begin position="1"/>
        <end position="14"/>
    </location>
</feature>
<dbReference type="OrthoDB" id="4358338at2759"/>
<reference evidence="3" key="1">
    <citation type="journal article" date="2021" name="Nat. Commun.">
        <title>Genetic determinants of endophytism in the Arabidopsis root mycobiome.</title>
        <authorList>
            <person name="Mesny F."/>
            <person name="Miyauchi S."/>
            <person name="Thiergart T."/>
            <person name="Pickel B."/>
            <person name="Atanasova L."/>
            <person name="Karlsson M."/>
            <person name="Huettel B."/>
            <person name="Barry K.W."/>
            <person name="Haridas S."/>
            <person name="Chen C."/>
            <person name="Bauer D."/>
            <person name="Andreopoulos W."/>
            <person name="Pangilinan J."/>
            <person name="LaButti K."/>
            <person name="Riley R."/>
            <person name="Lipzen A."/>
            <person name="Clum A."/>
            <person name="Drula E."/>
            <person name="Henrissat B."/>
            <person name="Kohler A."/>
            <person name="Grigoriev I.V."/>
            <person name="Martin F.M."/>
            <person name="Hacquard S."/>
        </authorList>
    </citation>
    <scope>NUCLEOTIDE SEQUENCE</scope>
    <source>
        <strain evidence="3">MPI-SDFR-AT-0073</strain>
    </source>
</reference>
<accession>A0A9P8RFN8</accession>
<feature type="transmembrane region" description="Helical" evidence="2">
    <location>
        <begin position="186"/>
        <end position="207"/>
    </location>
</feature>
<evidence type="ECO:0000313" key="3">
    <source>
        <dbReference type="EMBL" id="KAH6645153.1"/>
    </source>
</evidence>
<sequence length="317" mass="33472">MAITTRALSATTPRRSGDSSSIEEVERGEIRVVPQGSLEIIPPPVIVNTAPWRFVLGFGGLALLDIAMNTAAGAAAARVGAELNGASATTLVIRMGALAGATKAAISSFREIVGLSSVNIVFQILLMLLTSSFGVCALLVTEIGNIVLGETPRELVIAAVVAAVPFIFEMVRNIQPVLDQEGKPEYFRWVFAIFLIGTDALGGYVFARMASNQGMPISNYRAACSAGAVFGTLAWLARAMTGIVAMVNITTEDGKVSNVFGVYELVTPDPVLVTEDEYEAMQRGVAGVLSGFFSGFLSSGPKIMRRFLGCFTCCWAG</sequence>
<evidence type="ECO:0000256" key="1">
    <source>
        <dbReference type="SAM" id="MobiDB-lite"/>
    </source>
</evidence>
<keyword evidence="2" id="KW-1133">Transmembrane helix</keyword>
<keyword evidence="4" id="KW-1185">Reference proteome</keyword>
<feature type="transmembrane region" description="Helical" evidence="2">
    <location>
        <begin position="120"/>
        <end position="143"/>
    </location>
</feature>
<dbReference type="EMBL" id="JAGPXC010000012">
    <property type="protein sequence ID" value="KAH6645153.1"/>
    <property type="molecule type" value="Genomic_DNA"/>
</dbReference>
<organism evidence="3 4">
    <name type="scientific">Truncatella angustata</name>
    <dbReference type="NCBI Taxonomy" id="152316"/>
    <lineage>
        <taxon>Eukaryota</taxon>
        <taxon>Fungi</taxon>
        <taxon>Dikarya</taxon>
        <taxon>Ascomycota</taxon>
        <taxon>Pezizomycotina</taxon>
        <taxon>Sordariomycetes</taxon>
        <taxon>Xylariomycetidae</taxon>
        <taxon>Amphisphaeriales</taxon>
        <taxon>Sporocadaceae</taxon>
        <taxon>Truncatella</taxon>
    </lineage>
</organism>
<comment type="caution">
    <text evidence="3">The sequence shown here is derived from an EMBL/GenBank/DDBJ whole genome shotgun (WGS) entry which is preliminary data.</text>
</comment>
<evidence type="ECO:0000313" key="4">
    <source>
        <dbReference type="Proteomes" id="UP000758603"/>
    </source>
</evidence>
<protein>
    <submittedName>
        <fullName evidence="3">Uncharacterized protein</fullName>
    </submittedName>
</protein>
<keyword evidence="2" id="KW-0472">Membrane</keyword>
<dbReference type="GeneID" id="70129943"/>
<feature type="transmembrane region" description="Helical" evidence="2">
    <location>
        <begin position="280"/>
        <end position="298"/>
    </location>
</feature>
<name>A0A9P8RFN8_9PEZI</name>
<keyword evidence="2" id="KW-0812">Transmembrane</keyword>
<evidence type="ECO:0000256" key="2">
    <source>
        <dbReference type="SAM" id="Phobius"/>
    </source>
</evidence>